<feature type="transmembrane region" description="Helical" evidence="2">
    <location>
        <begin position="25"/>
        <end position="42"/>
    </location>
</feature>
<keyword evidence="2" id="KW-0472">Membrane</keyword>
<keyword evidence="2" id="KW-0812">Transmembrane</keyword>
<reference evidence="3 4" key="1">
    <citation type="journal article" date="2012" name="BMC Genomics">
        <title>Comparative genomic analysis of human infective Trypanosoma cruzi lineages with the bat-restricted subspecies T. cruzi marinkellei.</title>
        <authorList>
            <person name="Franzen O."/>
            <person name="Talavera-Lopez C."/>
            <person name="Ochaya S."/>
            <person name="Butler C.E."/>
            <person name="Messenger L.A."/>
            <person name="Lewis M.D."/>
            <person name="Llewellyn M.S."/>
            <person name="Marinkelle C.J."/>
            <person name="Tyler K.M."/>
            <person name="Miles M.A."/>
            <person name="Andersson B."/>
        </authorList>
    </citation>
    <scope>NUCLEOTIDE SEQUENCE [LARGE SCALE GENOMIC DNA]</scope>
    <source>
        <strain evidence="3 4">B7</strain>
    </source>
</reference>
<feature type="compositionally biased region" description="Acidic residues" evidence="1">
    <location>
        <begin position="136"/>
        <end position="145"/>
    </location>
</feature>
<sequence>MFFFVLFLSPSAGDGGAVILWGCLLVRTPCCCLFFCLFVWFLRLRRAEAMETTVFACSSGREARDERVDPDALRLFLERARQEAAERHQRRVSQVESQYLRHLQRCSTLPGASMPRPQREKGDAVPVDDGEVIEIELEESDDNNDGAENRENDKESKSWVSCGFNSNFSTANTTGFTRAFGKTSVPQHLSPAPSTPQSQSNSPGISPEVYTPFISTPEEFSSSHANSAAKVSCLVKHDGADDTVAEVWHANATPNSAATIPNYGREPVDYFGGVSVQKLCAENAAAQQARSLHTVDECGDQHDATRCLMYAFGRHLDVEFQQAEQDAPCSPPAGVPLEQELEEFLAWQAAKPLRRRERLQVALNCGSHLAKVYAAAHPELLSSALFDAPGKKLAEPLTPESPASRYIQWIASDVDCYEDLLLHLTSASKEVEQTLLEGVCEAALNAYINECVVDCILHNCK</sequence>
<dbReference type="EMBL" id="AHKC01010785">
    <property type="protein sequence ID" value="EKF31479.1"/>
    <property type="molecule type" value="Genomic_DNA"/>
</dbReference>
<feature type="region of interest" description="Disordered" evidence="1">
    <location>
        <begin position="183"/>
        <end position="211"/>
    </location>
</feature>
<name>K2N0D6_TRYCR</name>
<gene>
    <name evidence="3" type="ORF">MOQ_004681</name>
</gene>
<protein>
    <submittedName>
        <fullName evidence="3">Uncharacterized protein</fullName>
    </submittedName>
</protein>
<evidence type="ECO:0000313" key="3">
    <source>
        <dbReference type="EMBL" id="EKF31479.1"/>
    </source>
</evidence>
<feature type="compositionally biased region" description="Basic and acidic residues" evidence="1">
    <location>
        <begin position="147"/>
        <end position="157"/>
    </location>
</feature>
<dbReference type="AlphaFoldDB" id="K2N0D6"/>
<dbReference type="OrthoDB" id="246021at2759"/>
<feature type="region of interest" description="Disordered" evidence="1">
    <location>
        <begin position="136"/>
        <end position="159"/>
    </location>
</feature>
<accession>K2N0D6</accession>
<keyword evidence="2" id="KW-1133">Transmembrane helix</keyword>
<dbReference type="Proteomes" id="UP000007350">
    <property type="component" value="Unassembled WGS sequence"/>
</dbReference>
<evidence type="ECO:0000313" key="4">
    <source>
        <dbReference type="Proteomes" id="UP000007350"/>
    </source>
</evidence>
<feature type="region of interest" description="Disordered" evidence="1">
    <location>
        <begin position="108"/>
        <end position="127"/>
    </location>
</feature>
<feature type="compositionally biased region" description="Polar residues" evidence="1">
    <location>
        <begin position="195"/>
        <end position="204"/>
    </location>
</feature>
<evidence type="ECO:0000256" key="1">
    <source>
        <dbReference type="SAM" id="MobiDB-lite"/>
    </source>
</evidence>
<keyword evidence="4" id="KW-1185">Reference proteome</keyword>
<evidence type="ECO:0000256" key="2">
    <source>
        <dbReference type="SAM" id="Phobius"/>
    </source>
</evidence>
<proteinExistence type="predicted"/>
<organism evidence="3 4">
    <name type="scientific">Trypanosoma cruzi marinkellei</name>
    <dbReference type="NCBI Taxonomy" id="85056"/>
    <lineage>
        <taxon>Eukaryota</taxon>
        <taxon>Discoba</taxon>
        <taxon>Euglenozoa</taxon>
        <taxon>Kinetoplastea</taxon>
        <taxon>Metakinetoplastina</taxon>
        <taxon>Trypanosomatida</taxon>
        <taxon>Trypanosomatidae</taxon>
        <taxon>Trypanosoma</taxon>
        <taxon>Schizotrypanum</taxon>
    </lineage>
</organism>
<comment type="caution">
    <text evidence="3">The sequence shown here is derived from an EMBL/GenBank/DDBJ whole genome shotgun (WGS) entry which is preliminary data.</text>
</comment>